<dbReference type="GO" id="GO:0030246">
    <property type="term" value="F:carbohydrate binding"/>
    <property type="evidence" value="ECO:0007669"/>
    <property type="project" value="InterPro"/>
</dbReference>
<feature type="transmembrane region" description="Helical" evidence="1">
    <location>
        <begin position="192"/>
        <end position="216"/>
    </location>
</feature>
<evidence type="ECO:0000256" key="1">
    <source>
        <dbReference type="SAM" id="Phobius"/>
    </source>
</evidence>
<dbReference type="EMBL" id="JACHVA010000081">
    <property type="protein sequence ID" value="MBC2601996.1"/>
    <property type="molecule type" value="Genomic_DNA"/>
</dbReference>
<keyword evidence="1" id="KW-0472">Membrane</keyword>
<proteinExistence type="predicted"/>
<dbReference type="Pfam" id="PF05569">
    <property type="entry name" value="Peptidase_M56"/>
    <property type="match status" value="1"/>
</dbReference>
<name>A0A7X1AXW7_9BACT</name>
<feature type="transmembrane region" description="Helical" evidence="1">
    <location>
        <begin position="50"/>
        <end position="70"/>
    </location>
</feature>
<feature type="transmembrane region" description="Helical" evidence="1">
    <location>
        <begin position="236"/>
        <end position="258"/>
    </location>
</feature>
<dbReference type="SUPFAM" id="SSF49452">
    <property type="entry name" value="Starch-binding domain-like"/>
    <property type="match status" value="1"/>
</dbReference>
<sequence>MNFDDPREILQLTAEALLHNLWQGWVLAALVYFLLRLIPAARSGLRYGVAFAALILLVLAVPVTIASLSFTGEGDPTSSPLLEISEESGRSESVAVVSVAEPSRSELDRVIDYHEEALAGNARRAGSKSWAAWVVAVWTLGFFAGLMRLLRSMVAVSALRKESEEFAGFSWEGLAQRCGLRKSVPIRVCRRVSVACVLGIVKPVVLLPLSMATAMPREQLEMVIAHEFAHLRRLDPLWNLVQLFAEALLFFNPFLWWISGVVRAEREACCDQEAVRVTGRKKEYLEALLETAQAGLGGKFATASSFAGKGGKGSLLGRVRRLISPQAIPEMRLRWPVLFGWTAVIAVMLIAFQVGSIGVAKVLTAEERIREIEAVGEVYPQPSLERKEEFGRPEKNQEFEVSGVLRGPDGSVPVGRIPIHSFSISGTSSIMASARAGSDGTFTASVRKGRAELLFEPENYAPFEFDLGQFDADRTGLEFILSEGFVGKLRFVDAESGKPLSGVELKTSVNAGRVQGSPKERVSDEEGIVIVEHMSELPLKIEASLSGYGEGLWEKVSIEPGLIEELTLSPTEPLRIEVLSAEDGELLGDVSLRMVFRFSTGLNQSLDKSGPVIATSGEEGDLVATSLGAGSIYYFFVEKEGYESAFIGPLGAGGSTSVELRKSRPIRFEITGLPPTQSEVEVTLSQSLETPSLSSGIGRETVSSPVVGGGATILWSPSVRVPVRMKVADQQLSFSPEEWESGPIAIAFSTSADQPNVDQSSEPTVQLGMLEIRIRTPEGDPEAQGKLVVEYIENGDIKGKVRRMKKRVLELREGVASLKVPYPNRIGIQPEGLIGYWIDPVRSHEISEPGATITVDAVPAGAIYGSVLEENGDPADSLLIGVFRRQKADENRSSNIGVEVKNSATQEDQQNRFLASPLPLGDQYVVSVSREFTYLFSKPVLLDEGAPIKELVLTLPEGIPVEGRLLRPDGSPAAFQWLNLFIEADGGHGFARGGVITDGDGRFVIDGVNPEVRGKTYLEIEDVEGCQPKRWDINFGKSRQEIQLAPGSEVSGRVLDAATGKAVVGAEVYASREPYVPDAWPSWFKGGKTDAQGRFIFTNLPQGNFRMNTRAGKGGEVEVQSGVGEEAVLTVELYEWFDGSLAD</sequence>
<dbReference type="RefSeq" id="WP_185692697.1">
    <property type="nucleotide sequence ID" value="NZ_JACHVA010000081.1"/>
</dbReference>
<keyword evidence="1" id="KW-0812">Transmembrane</keyword>
<keyword evidence="4" id="KW-1185">Reference proteome</keyword>
<reference evidence="3 4" key="1">
    <citation type="submission" date="2020-07" db="EMBL/GenBank/DDBJ databases">
        <authorList>
            <person name="Feng X."/>
        </authorList>
    </citation>
    <scope>NUCLEOTIDE SEQUENCE [LARGE SCALE GENOMIC DNA]</scope>
    <source>
        <strain evidence="3 4">JCM14086</strain>
    </source>
</reference>
<dbReference type="Gene3D" id="3.30.2010.10">
    <property type="entry name" value="Metalloproteases ('zincins'), catalytic domain"/>
    <property type="match status" value="1"/>
</dbReference>
<dbReference type="InterPro" id="IPR008756">
    <property type="entry name" value="Peptidase_M56"/>
</dbReference>
<dbReference type="PANTHER" id="PTHR34978">
    <property type="entry name" value="POSSIBLE SENSOR-TRANSDUCER PROTEIN BLAR"/>
    <property type="match status" value="1"/>
</dbReference>
<organism evidence="3 4">
    <name type="scientific">Puniceicoccus vermicola</name>
    <dbReference type="NCBI Taxonomy" id="388746"/>
    <lineage>
        <taxon>Bacteria</taxon>
        <taxon>Pseudomonadati</taxon>
        <taxon>Verrucomicrobiota</taxon>
        <taxon>Opitutia</taxon>
        <taxon>Puniceicoccales</taxon>
        <taxon>Puniceicoccaceae</taxon>
        <taxon>Puniceicoccus</taxon>
    </lineage>
</organism>
<comment type="caution">
    <text evidence="3">The sequence shown here is derived from an EMBL/GenBank/DDBJ whole genome shotgun (WGS) entry which is preliminary data.</text>
</comment>
<gene>
    <name evidence="3" type="ORF">H5P30_09425</name>
</gene>
<accession>A0A7X1AXW7</accession>
<feature type="transmembrane region" description="Helical" evidence="1">
    <location>
        <begin position="338"/>
        <end position="360"/>
    </location>
</feature>
<protein>
    <recommendedName>
        <fullName evidence="2">Peptidase M56 domain-containing protein</fullName>
    </recommendedName>
</protein>
<feature type="transmembrane region" description="Helical" evidence="1">
    <location>
        <begin position="130"/>
        <end position="150"/>
    </location>
</feature>
<dbReference type="AlphaFoldDB" id="A0A7X1AXW7"/>
<dbReference type="PANTHER" id="PTHR34978:SF3">
    <property type="entry name" value="SLR0241 PROTEIN"/>
    <property type="match status" value="1"/>
</dbReference>
<dbReference type="InterPro" id="IPR013784">
    <property type="entry name" value="Carb-bd-like_fold"/>
</dbReference>
<keyword evidence="1" id="KW-1133">Transmembrane helix</keyword>
<dbReference type="Proteomes" id="UP000525652">
    <property type="component" value="Unassembled WGS sequence"/>
</dbReference>
<evidence type="ECO:0000313" key="4">
    <source>
        <dbReference type="Proteomes" id="UP000525652"/>
    </source>
</evidence>
<feature type="domain" description="Peptidase M56" evidence="2">
    <location>
        <begin position="100"/>
        <end position="295"/>
    </location>
</feature>
<dbReference type="CDD" id="cd07341">
    <property type="entry name" value="M56_BlaR1_MecR1_like"/>
    <property type="match status" value="1"/>
</dbReference>
<evidence type="ECO:0000313" key="3">
    <source>
        <dbReference type="EMBL" id="MBC2601996.1"/>
    </source>
</evidence>
<dbReference type="InterPro" id="IPR052173">
    <property type="entry name" value="Beta-lactam_resp_regulator"/>
</dbReference>
<evidence type="ECO:0000259" key="2">
    <source>
        <dbReference type="Pfam" id="PF05569"/>
    </source>
</evidence>
<feature type="transmembrane region" description="Helical" evidence="1">
    <location>
        <begin position="20"/>
        <end position="38"/>
    </location>
</feature>